<comment type="caution">
    <text evidence="1">The sequence shown here is derived from an EMBL/GenBank/DDBJ whole genome shotgun (WGS) entry which is preliminary data.</text>
</comment>
<sequence>MWEEIEATVKQILQSNEDIVIDATNTEQWILKDWFKFCKDGGHKSKVIIMSTPLDVCIERNNAREIPIPKEVMERMYNDYMMSVGWLYME</sequence>
<evidence type="ECO:0008006" key="2">
    <source>
        <dbReference type="Google" id="ProtNLM"/>
    </source>
</evidence>
<accession>A0A0F9AYB2</accession>
<name>A0A0F9AYB2_9ZZZZ</name>
<dbReference type="SUPFAM" id="SSF52540">
    <property type="entry name" value="P-loop containing nucleoside triphosphate hydrolases"/>
    <property type="match status" value="1"/>
</dbReference>
<gene>
    <name evidence="1" type="ORF">LCGC14_2595370</name>
</gene>
<reference evidence="1" key="1">
    <citation type="journal article" date="2015" name="Nature">
        <title>Complex archaea that bridge the gap between prokaryotes and eukaryotes.</title>
        <authorList>
            <person name="Spang A."/>
            <person name="Saw J.H."/>
            <person name="Jorgensen S.L."/>
            <person name="Zaremba-Niedzwiedzka K."/>
            <person name="Martijn J."/>
            <person name="Lind A.E."/>
            <person name="van Eijk R."/>
            <person name="Schleper C."/>
            <person name="Guy L."/>
            <person name="Ettema T.J."/>
        </authorList>
    </citation>
    <scope>NUCLEOTIDE SEQUENCE</scope>
</reference>
<dbReference type="Gene3D" id="3.40.50.300">
    <property type="entry name" value="P-loop containing nucleotide triphosphate hydrolases"/>
    <property type="match status" value="1"/>
</dbReference>
<feature type="non-terminal residue" evidence="1">
    <location>
        <position position="90"/>
    </location>
</feature>
<organism evidence="1">
    <name type="scientific">marine sediment metagenome</name>
    <dbReference type="NCBI Taxonomy" id="412755"/>
    <lineage>
        <taxon>unclassified sequences</taxon>
        <taxon>metagenomes</taxon>
        <taxon>ecological metagenomes</taxon>
    </lineage>
</organism>
<protein>
    <recommendedName>
        <fullName evidence="2">NadR/Ttd14 AAA domain-containing protein</fullName>
    </recommendedName>
</protein>
<dbReference type="Pfam" id="PF13671">
    <property type="entry name" value="AAA_33"/>
    <property type="match status" value="1"/>
</dbReference>
<evidence type="ECO:0000313" key="1">
    <source>
        <dbReference type="EMBL" id="KKL06507.1"/>
    </source>
</evidence>
<dbReference type="EMBL" id="LAZR01043674">
    <property type="protein sequence ID" value="KKL06507.1"/>
    <property type="molecule type" value="Genomic_DNA"/>
</dbReference>
<dbReference type="InterPro" id="IPR027417">
    <property type="entry name" value="P-loop_NTPase"/>
</dbReference>
<proteinExistence type="predicted"/>
<dbReference type="AlphaFoldDB" id="A0A0F9AYB2"/>